<dbReference type="PROSITE" id="PS51257">
    <property type="entry name" value="PROKAR_LIPOPROTEIN"/>
    <property type="match status" value="1"/>
</dbReference>
<reference evidence="9 10" key="1">
    <citation type="submission" date="2020-03" db="EMBL/GenBank/DDBJ databases">
        <title>Sequencing the genomes of 1000 actinobacteria strains.</title>
        <authorList>
            <person name="Klenk H.-P."/>
        </authorList>
    </citation>
    <scope>NUCLEOTIDE SEQUENCE [LARGE SCALE GENOMIC DNA]</scope>
    <source>
        <strain evidence="9 10">DSM 16403</strain>
    </source>
</reference>
<comment type="caution">
    <text evidence="9">The sequence shown here is derived from an EMBL/GenBank/DDBJ whole genome shotgun (WGS) entry which is preliminary data.</text>
</comment>
<evidence type="ECO:0000313" key="10">
    <source>
        <dbReference type="Proteomes" id="UP000547458"/>
    </source>
</evidence>
<evidence type="ECO:0000256" key="2">
    <source>
        <dbReference type="ARBA" id="ARBA00010472"/>
    </source>
</evidence>
<proteinExistence type="inferred from homology"/>
<feature type="compositionally biased region" description="Low complexity" evidence="7">
    <location>
        <begin position="33"/>
        <end position="60"/>
    </location>
</feature>
<feature type="region of interest" description="Disordered" evidence="7">
    <location>
        <begin position="33"/>
        <end position="91"/>
    </location>
</feature>
<dbReference type="InterPro" id="IPR036819">
    <property type="entry name" value="Subtilisin_inhibitor-like_sf"/>
</dbReference>
<name>A0A846RDL0_9MICC</name>
<gene>
    <name evidence="9" type="ORF">BJ994_000169</name>
</gene>
<dbReference type="GO" id="GO:0005576">
    <property type="term" value="C:extracellular region"/>
    <property type="evidence" value="ECO:0007669"/>
    <property type="project" value="UniProtKB-SubCell"/>
</dbReference>
<dbReference type="GO" id="GO:0004867">
    <property type="term" value="F:serine-type endopeptidase inhibitor activity"/>
    <property type="evidence" value="ECO:0007669"/>
    <property type="project" value="UniProtKB-KW"/>
</dbReference>
<keyword evidence="10" id="KW-1185">Reference proteome</keyword>
<evidence type="ECO:0000256" key="6">
    <source>
        <dbReference type="ARBA" id="ARBA00023157"/>
    </source>
</evidence>
<evidence type="ECO:0000256" key="1">
    <source>
        <dbReference type="ARBA" id="ARBA00004613"/>
    </source>
</evidence>
<dbReference type="Gene3D" id="3.30.350.10">
    <property type="entry name" value="Subtilisin inhibitor-like"/>
    <property type="match status" value="1"/>
</dbReference>
<evidence type="ECO:0000256" key="5">
    <source>
        <dbReference type="ARBA" id="ARBA00022900"/>
    </source>
</evidence>
<keyword evidence="6" id="KW-1015">Disulfide bond</keyword>
<dbReference type="SUPFAM" id="SSF55399">
    <property type="entry name" value="Subtilisin inhibitor"/>
    <property type="match status" value="1"/>
</dbReference>
<sequence>MRSIGDATSSATVRSTGLLAGAVLAVLLAGCGAPGSNPGADLTPAPTDSTDSSTEPTDPAGSASGSPTDSESTMPTDSPKPSPTLPSDPAAVGTAMLNISIKQSPEAEATQYVLECTADGVGEATTLPNPEAACAAVKELGAAFFTAKPDPNRMCTQQYGGPQTASVKGTVDGKRVSASFAATDGCEISRWNALESILGTSGAR</sequence>
<dbReference type="EMBL" id="JAATJL010000001">
    <property type="protein sequence ID" value="NJC21093.1"/>
    <property type="molecule type" value="Genomic_DNA"/>
</dbReference>
<dbReference type="Pfam" id="PF00720">
    <property type="entry name" value="SSI"/>
    <property type="match status" value="1"/>
</dbReference>
<keyword evidence="4" id="KW-0646">Protease inhibitor</keyword>
<keyword evidence="5" id="KW-0722">Serine protease inhibitor</keyword>
<organism evidence="9 10">
    <name type="scientific">Arthrobacter pigmenti</name>
    <dbReference type="NCBI Taxonomy" id="271432"/>
    <lineage>
        <taxon>Bacteria</taxon>
        <taxon>Bacillati</taxon>
        <taxon>Actinomycetota</taxon>
        <taxon>Actinomycetes</taxon>
        <taxon>Micrococcales</taxon>
        <taxon>Micrococcaceae</taxon>
        <taxon>Arthrobacter</taxon>
    </lineage>
</organism>
<dbReference type="Proteomes" id="UP000547458">
    <property type="component" value="Unassembled WGS sequence"/>
</dbReference>
<evidence type="ECO:0000256" key="4">
    <source>
        <dbReference type="ARBA" id="ARBA00022690"/>
    </source>
</evidence>
<dbReference type="InterPro" id="IPR023549">
    <property type="entry name" value="Subtilisin_inhibitor"/>
</dbReference>
<feature type="domain" description="Subtilisin inhibitor" evidence="8">
    <location>
        <begin position="97"/>
        <end position="177"/>
    </location>
</feature>
<comment type="subcellular location">
    <subcellularLocation>
        <location evidence="1">Secreted</location>
    </subcellularLocation>
</comment>
<evidence type="ECO:0000256" key="7">
    <source>
        <dbReference type="SAM" id="MobiDB-lite"/>
    </source>
</evidence>
<evidence type="ECO:0000313" key="9">
    <source>
        <dbReference type="EMBL" id="NJC21093.1"/>
    </source>
</evidence>
<accession>A0A846RDL0</accession>
<evidence type="ECO:0000256" key="3">
    <source>
        <dbReference type="ARBA" id="ARBA00022525"/>
    </source>
</evidence>
<comment type="similarity">
    <text evidence="2">Belongs to the protease inhibitor I16 (SSI) family.</text>
</comment>
<protein>
    <recommendedName>
        <fullName evidence="8">Subtilisin inhibitor domain-containing protein</fullName>
    </recommendedName>
</protein>
<keyword evidence="3" id="KW-0964">Secreted</keyword>
<dbReference type="AlphaFoldDB" id="A0A846RDL0"/>
<feature type="compositionally biased region" description="Polar residues" evidence="7">
    <location>
        <begin position="63"/>
        <end position="76"/>
    </location>
</feature>
<evidence type="ECO:0000259" key="8">
    <source>
        <dbReference type="Pfam" id="PF00720"/>
    </source>
</evidence>
<dbReference type="RefSeq" id="WP_167990451.1">
    <property type="nucleotide sequence ID" value="NZ_JAATJL010000001.1"/>
</dbReference>